<proteinExistence type="predicted"/>
<dbReference type="EMBL" id="CP016907">
    <property type="protein sequence ID" value="AOC93937.1"/>
    <property type="molecule type" value="Genomic_DNA"/>
</dbReference>
<feature type="region of interest" description="Disordered" evidence="1">
    <location>
        <begin position="24"/>
        <end position="50"/>
    </location>
</feature>
<organism evidence="2 3">
    <name type="scientific">Flavobacterium anhuiense</name>
    <dbReference type="NCBI Taxonomy" id="459526"/>
    <lineage>
        <taxon>Bacteria</taxon>
        <taxon>Pseudomonadati</taxon>
        <taxon>Bacteroidota</taxon>
        <taxon>Flavobacteriia</taxon>
        <taxon>Flavobacteriales</taxon>
        <taxon>Flavobacteriaceae</taxon>
        <taxon>Flavobacterium</taxon>
    </lineage>
</organism>
<accession>A0AAC9CXL3</accession>
<evidence type="ECO:0000313" key="2">
    <source>
        <dbReference type="EMBL" id="AOC93937.1"/>
    </source>
</evidence>
<dbReference type="KEGG" id="fjg:BB050_00795"/>
<evidence type="ECO:0008006" key="4">
    <source>
        <dbReference type="Google" id="ProtNLM"/>
    </source>
</evidence>
<gene>
    <name evidence="2" type="ORF">BB050_00795</name>
</gene>
<feature type="compositionally biased region" description="Polar residues" evidence="1">
    <location>
        <begin position="38"/>
        <end position="50"/>
    </location>
</feature>
<evidence type="ECO:0000313" key="3">
    <source>
        <dbReference type="Proteomes" id="UP000093276"/>
    </source>
</evidence>
<sequence length="286" mass="33373">MRKFFTVITCVILLSSCKQTDNKSVQNKETTKKDSTKVESSTQTAQSNSDLLEQFSKNKNEVVLKLKSLPNKEAGNALYEKYIEANNTLLGQIAEKESGILDKFYNEDEADKKAVKLLGENLNKHQLEFWEIGEGYVEIEPLHDFYYRIFKDYVTSDYKDYLYLKSEENKTLYSADAGLVISFKDLGDRVISWENFMTKYPDSKLISSVKEEYKNYQMDYLVGQDNTPTAERATDEKYIYPENIQEFNRFMKKYPKSPTVPLINLFMENFKSESIFDLLRAEQDKL</sequence>
<dbReference type="AlphaFoldDB" id="A0AAC9CXL3"/>
<protein>
    <recommendedName>
        <fullName evidence="4">Lipoprotein</fullName>
    </recommendedName>
</protein>
<dbReference type="RefSeq" id="WP_066032685.1">
    <property type="nucleotide sequence ID" value="NZ_CP016907.1"/>
</dbReference>
<name>A0AAC9CXL3_9FLAO</name>
<dbReference type="PROSITE" id="PS51257">
    <property type="entry name" value="PROKAR_LIPOPROTEIN"/>
    <property type="match status" value="1"/>
</dbReference>
<reference evidence="2 3" key="1">
    <citation type="submission" date="2016-08" db="EMBL/GenBank/DDBJ databases">
        <title>Complete genome sequence of Flavobacterium johnsoniae strain GSE09, a volatile-producing biocontrol agent isolated from cucumber (Cucumis sativus).</title>
        <authorList>
            <person name="Jeong J.-J."/>
            <person name="Oh J.Y."/>
            <person name="Jim Y.J."/>
            <person name="Sang M.K."/>
            <person name="Kim K.D."/>
        </authorList>
    </citation>
    <scope>NUCLEOTIDE SEQUENCE [LARGE SCALE GENOMIC DNA]</scope>
    <source>
        <strain evidence="2 3">GSE09</strain>
    </source>
</reference>
<dbReference type="GeneID" id="32306685"/>
<dbReference type="Proteomes" id="UP000093276">
    <property type="component" value="Chromosome"/>
</dbReference>
<evidence type="ECO:0000256" key="1">
    <source>
        <dbReference type="SAM" id="MobiDB-lite"/>
    </source>
</evidence>